<dbReference type="GO" id="GO:0044281">
    <property type="term" value="P:small molecule metabolic process"/>
    <property type="evidence" value="ECO:0007669"/>
    <property type="project" value="UniProtKB-ARBA"/>
</dbReference>
<dbReference type="Proteomes" id="UP000253728">
    <property type="component" value="Unassembled WGS sequence"/>
</dbReference>
<dbReference type="InterPro" id="IPR029061">
    <property type="entry name" value="THDP-binding"/>
</dbReference>
<dbReference type="STRING" id="732.ADJ80_10480"/>
<dbReference type="Pfam" id="PF02775">
    <property type="entry name" value="TPP_enzyme_C"/>
    <property type="match status" value="1"/>
</dbReference>
<reference evidence="2 3" key="1">
    <citation type="submission" date="2018-06" db="EMBL/GenBank/DDBJ databases">
        <authorList>
            <consortium name="Pathogen Informatics"/>
            <person name="Doyle S."/>
        </authorList>
    </citation>
    <scope>NUCLEOTIDE SEQUENCE [LARGE SCALE GENOMIC DNA]</scope>
    <source>
        <strain evidence="2 3">NCTC5908</strain>
    </source>
</reference>
<dbReference type="EC" id="3.7.1.-" evidence="2"/>
<dbReference type="GO" id="GO:0030976">
    <property type="term" value="F:thiamine pyrophosphate binding"/>
    <property type="evidence" value="ECO:0007669"/>
    <property type="project" value="InterPro"/>
</dbReference>
<dbReference type="AlphaFoldDB" id="A0A336N4S5"/>
<protein>
    <submittedName>
        <fullName evidence="2">3D-(3,5/4)-trihydroxycyclohexane-1,2-dione hydrolase</fullName>
        <ecNumber evidence="2">3.7.1.-</ecNumber>
    </submittedName>
</protein>
<evidence type="ECO:0000313" key="2">
    <source>
        <dbReference type="EMBL" id="SSY93601.1"/>
    </source>
</evidence>
<accession>A0A336N4S5</accession>
<dbReference type="EMBL" id="UFSP01000001">
    <property type="protein sequence ID" value="SSY93601.1"/>
    <property type="molecule type" value="Genomic_DNA"/>
</dbReference>
<dbReference type="InterPro" id="IPR011766">
    <property type="entry name" value="TPP_enzyme_TPP-bd"/>
</dbReference>
<dbReference type="Gene3D" id="3.40.50.970">
    <property type="match status" value="1"/>
</dbReference>
<evidence type="ECO:0000313" key="3">
    <source>
        <dbReference type="Proteomes" id="UP000253728"/>
    </source>
</evidence>
<proteinExistence type="predicted"/>
<organism evidence="2 3">
    <name type="scientific">Aggregatibacter aphrophilus</name>
    <name type="common">Haemophilus aphrophilus</name>
    <dbReference type="NCBI Taxonomy" id="732"/>
    <lineage>
        <taxon>Bacteria</taxon>
        <taxon>Pseudomonadati</taxon>
        <taxon>Pseudomonadota</taxon>
        <taxon>Gammaproteobacteria</taxon>
        <taxon>Pasteurellales</taxon>
        <taxon>Pasteurellaceae</taxon>
        <taxon>Aggregatibacter</taxon>
    </lineage>
</organism>
<dbReference type="SUPFAM" id="SSF52518">
    <property type="entry name" value="Thiamin diphosphate-binding fold (THDP-binding)"/>
    <property type="match status" value="1"/>
</dbReference>
<feature type="domain" description="Thiamine pyrophosphate enzyme TPP-binding" evidence="1">
    <location>
        <begin position="23"/>
        <end position="79"/>
    </location>
</feature>
<dbReference type="GO" id="GO:0016787">
    <property type="term" value="F:hydrolase activity"/>
    <property type="evidence" value="ECO:0007669"/>
    <property type="project" value="UniProtKB-KW"/>
</dbReference>
<sequence length="124" mass="13897">MTNGCINNLQIGSGMDSFATEFRFRNPQTNKLDGGFVPVDFAMNAASYGCKTYKVTTEEELRAALADAKKQTISTLIDIKVLPKTMIHGYGSWWHVGVAEVSEKEKIRQAHESSVKHINEARRY</sequence>
<name>A0A336N4S5_AGGAP</name>
<evidence type="ECO:0000259" key="1">
    <source>
        <dbReference type="Pfam" id="PF02775"/>
    </source>
</evidence>
<keyword evidence="2" id="KW-0378">Hydrolase</keyword>
<gene>
    <name evidence="2" type="primary">iolD_3</name>
    <name evidence="2" type="ORF">NCTC5908_00386</name>
</gene>